<sequence>MADEKNADRSSIEIKQLLRKLHPDKGNHKDRIRRLNRFRNYISNKGTTPEFYDDDIPLLFLGSAAPAASLDDPDDVEMLAGLYGLLQACGTPSGEHDGTLKRSARHAMTLLKWLLLDWNKNSDAPNPFKTSFLCLNPQQYQYMGLDFHCDDRKGDRGGAKEEACQVIVLILTEHRSEDGEKAQPLIMEELITRPIAQQEFEIWLANSTSASVQEKIKKSATARQAELALQQRQDMLANKALGGGVQEDYDDDSDAAESDHDKDDGSEGSDQDYGDSDDIMAAFRKRQKNLRKELKQAEGRGEISAKQGVAARWEDSQLAREQRAWAASANRAGQHQSVRDSQDAAQEAAEREEVRDKLVGKDPLGLINDQEFDLRQVEINMAEQMEQALHDLQEEIQKAESAGSEELVRKAAAQKESLEALVERMGGLEMMENPQNATHSVLPSHPKFDPLLFLTLVHRKTSYDALMGSMGRLSSKTENQAEQLQNLVRENFPLFVRCAEGFEEFRRNSENEVGMGVHERIGKLEAIAESCAFQAKKSFKPLLDNTSEVRKVQSAISVLHRVAPILQVPSLMRQHLENRRYSQALKTFRRVLVVGDNCQIALLNHVKKQAEQCVLEARRDLELRLAQDTVSIDDLMGGIRDLSDLLELDVPTLPPSSESDLDPTLDGCFEIGGTKIQVRDYHPALSCLLLQAAYFSQGVKQVINNTDEACQRIFADDSDDAKKGNQWKYDVLDARVVATVKAVTLARRWLPRLLAVAQAAREEEKRRAAKGRSSTKTANMTALDVFVRDISPPLKNLVEHATFCAIGSNTRSGAKDVRMTFGQSANEKLHALIRSPLPPSQSTKVGKELADLVTLLSESSGSARALQNNTTSVFTLSLLDDCKSLGDSAVVTIEKRRCIYAFDVCARACSNRASGSGKFDTDTLSQCLKNLSEQLSRPDQCASEVEKGCELVIRRCCEGLASYVRDRGDAARLIAVAECADVLADRLDDVVRESMPLTPNTDTLQEVMREEITGLENVMFDEYLDSIKHTVSKSVKVGWLDKEEEDKEDAFPAYLSASLLAIVRCRAQVEQAVGEKIRKAANLQYQHLAMNTVANGVIEGICDEISKRRMKLRVRQADRLANELDFLRSTLKKFLGEEARDLLASTLHMVSSKAGRGRDYQGDGPDGLAGIEELERLGRVYVLCLGD</sequence>
<dbReference type="GO" id="GO:0006887">
    <property type="term" value="P:exocytosis"/>
    <property type="evidence" value="ECO:0007669"/>
    <property type="project" value="UniProtKB-KW"/>
</dbReference>
<keyword evidence="9" id="KW-1185">Reference proteome</keyword>
<accession>A0A1Z5K7T8</accession>
<gene>
    <name evidence="8" type="ORF">FisN_22Hh076</name>
</gene>
<dbReference type="InterPro" id="IPR029175">
    <property type="entry name" value="EXOC2/Sec5"/>
</dbReference>
<comment type="similarity">
    <text evidence="1 4">Belongs to the SEC5 family.</text>
</comment>
<dbReference type="GO" id="GO:0006893">
    <property type="term" value="P:Golgi to plasma membrane transport"/>
    <property type="evidence" value="ECO:0007669"/>
    <property type="project" value="UniProtKB-UniRule"/>
</dbReference>
<evidence type="ECO:0000313" key="9">
    <source>
        <dbReference type="Proteomes" id="UP000198406"/>
    </source>
</evidence>
<dbReference type="EMBL" id="BDSP01000181">
    <property type="protein sequence ID" value="GAX22286.1"/>
    <property type="molecule type" value="Genomic_DNA"/>
</dbReference>
<proteinExistence type="inferred from homology"/>
<evidence type="ECO:0000256" key="4">
    <source>
        <dbReference type="RuleBase" id="RU365069"/>
    </source>
</evidence>
<comment type="function">
    <text evidence="4">Component of the exocyst complex involved in the docking of exocytic vesicles with fusion sites on the plasma membrane.</text>
</comment>
<dbReference type="GO" id="GO:0015031">
    <property type="term" value="P:protein transport"/>
    <property type="evidence" value="ECO:0007669"/>
    <property type="project" value="UniProtKB-KW"/>
</dbReference>
<keyword evidence="2 4" id="KW-0813">Transport</keyword>
<name>A0A1Z5K7T8_FISSO</name>
<feature type="compositionally biased region" description="Acidic residues" evidence="6">
    <location>
        <begin position="266"/>
        <end position="276"/>
    </location>
</feature>
<evidence type="ECO:0000256" key="5">
    <source>
        <dbReference type="SAM" id="Coils"/>
    </source>
</evidence>
<feature type="domain" description="Exocyst complex component EXOC2/Sec5 N-terminal" evidence="7">
    <location>
        <begin position="432"/>
        <end position="716"/>
    </location>
</feature>
<protein>
    <recommendedName>
        <fullName evidence="4">Exocyst complex component</fullName>
    </recommendedName>
</protein>
<keyword evidence="5" id="KW-0175">Coiled coil</keyword>
<evidence type="ECO:0000313" key="8">
    <source>
        <dbReference type="EMBL" id="GAX22286.1"/>
    </source>
</evidence>
<organism evidence="8 9">
    <name type="scientific">Fistulifera solaris</name>
    <name type="common">Oleaginous diatom</name>
    <dbReference type="NCBI Taxonomy" id="1519565"/>
    <lineage>
        <taxon>Eukaryota</taxon>
        <taxon>Sar</taxon>
        <taxon>Stramenopiles</taxon>
        <taxon>Ochrophyta</taxon>
        <taxon>Bacillariophyta</taxon>
        <taxon>Bacillariophyceae</taxon>
        <taxon>Bacillariophycidae</taxon>
        <taxon>Naviculales</taxon>
        <taxon>Naviculaceae</taxon>
        <taxon>Fistulifera</taxon>
    </lineage>
</organism>
<dbReference type="Proteomes" id="UP000198406">
    <property type="component" value="Unassembled WGS sequence"/>
</dbReference>
<evidence type="ECO:0000259" key="7">
    <source>
        <dbReference type="Pfam" id="PF15469"/>
    </source>
</evidence>
<dbReference type="PANTHER" id="PTHR13043">
    <property type="entry name" value="EXOCYST COMPLEX COMPONENT SEC5"/>
    <property type="match status" value="1"/>
</dbReference>
<feature type="compositionally biased region" description="Acidic residues" evidence="6">
    <location>
        <begin position="247"/>
        <end position="256"/>
    </location>
</feature>
<evidence type="ECO:0000256" key="1">
    <source>
        <dbReference type="ARBA" id="ARBA00010578"/>
    </source>
</evidence>
<feature type="compositionally biased region" description="Basic and acidic residues" evidence="6">
    <location>
        <begin position="337"/>
        <end position="356"/>
    </location>
</feature>
<feature type="compositionally biased region" description="Basic and acidic residues" evidence="6">
    <location>
        <begin position="312"/>
        <end position="323"/>
    </location>
</feature>
<evidence type="ECO:0000256" key="6">
    <source>
        <dbReference type="SAM" id="MobiDB-lite"/>
    </source>
</evidence>
<evidence type="ECO:0000256" key="2">
    <source>
        <dbReference type="ARBA" id="ARBA00022448"/>
    </source>
</evidence>
<dbReference type="AlphaFoldDB" id="A0A1Z5K7T8"/>
<reference evidence="8 9" key="1">
    <citation type="journal article" date="2015" name="Plant Cell">
        <title>Oil accumulation by the oleaginous diatom Fistulifera solaris as revealed by the genome and transcriptome.</title>
        <authorList>
            <person name="Tanaka T."/>
            <person name="Maeda Y."/>
            <person name="Veluchamy A."/>
            <person name="Tanaka M."/>
            <person name="Abida H."/>
            <person name="Marechal E."/>
            <person name="Bowler C."/>
            <person name="Muto M."/>
            <person name="Sunaga Y."/>
            <person name="Tanaka M."/>
            <person name="Yoshino T."/>
            <person name="Taniguchi T."/>
            <person name="Fukuda Y."/>
            <person name="Nemoto M."/>
            <person name="Matsumoto M."/>
            <person name="Wong P.S."/>
            <person name="Aburatani S."/>
            <person name="Fujibuchi W."/>
        </authorList>
    </citation>
    <scope>NUCLEOTIDE SEQUENCE [LARGE SCALE GENOMIC DNA]</scope>
    <source>
        <strain evidence="8 9">JPCC DA0580</strain>
    </source>
</reference>
<dbReference type="Pfam" id="PF15469">
    <property type="entry name" value="Sec5"/>
    <property type="match status" value="1"/>
</dbReference>
<feature type="region of interest" description="Disordered" evidence="6">
    <location>
        <begin position="291"/>
        <end position="356"/>
    </location>
</feature>
<keyword evidence="3 4" id="KW-0268">Exocytosis</keyword>
<dbReference type="OrthoDB" id="26242at2759"/>
<keyword evidence="4" id="KW-0653">Protein transport</keyword>
<comment type="caution">
    <text evidence="8">The sequence shown here is derived from an EMBL/GenBank/DDBJ whole genome shotgun (WGS) entry which is preliminary data.</text>
</comment>
<feature type="region of interest" description="Disordered" evidence="6">
    <location>
        <begin position="243"/>
        <end position="276"/>
    </location>
</feature>
<comment type="subunit">
    <text evidence="4">Component of the exocyst complex.</text>
</comment>
<dbReference type="PANTHER" id="PTHR13043:SF1">
    <property type="entry name" value="EXOCYST COMPLEX COMPONENT 2"/>
    <property type="match status" value="1"/>
</dbReference>
<feature type="compositionally biased region" description="Basic and acidic residues" evidence="6">
    <location>
        <begin position="291"/>
        <end position="303"/>
    </location>
</feature>
<dbReference type="InterPro" id="IPR039481">
    <property type="entry name" value="EXOC2/Sec5_N_dom"/>
</dbReference>
<feature type="coiled-coil region" evidence="5">
    <location>
        <begin position="367"/>
        <end position="424"/>
    </location>
</feature>
<dbReference type="InParanoid" id="A0A1Z5K7T8"/>
<dbReference type="GO" id="GO:0000145">
    <property type="term" value="C:exocyst"/>
    <property type="evidence" value="ECO:0007669"/>
    <property type="project" value="UniProtKB-UniRule"/>
</dbReference>
<evidence type="ECO:0000256" key="3">
    <source>
        <dbReference type="ARBA" id="ARBA00022483"/>
    </source>
</evidence>